<dbReference type="InterPro" id="IPR012338">
    <property type="entry name" value="Beta-lactam/transpept-like"/>
</dbReference>
<evidence type="ECO:0000313" key="2">
    <source>
        <dbReference type="EMBL" id="SFI51044.1"/>
    </source>
</evidence>
<keyword evidence="3" id="KW-1185">Reference proteome</keyword>
<name>A0A1I3ISU7_9RHOB</name>
<dbReference type="STRING" id="588602.SAMN04487991_0125"/>
<dbReference type="EMBL" id="FORH01000001">
    <property type="protein sequence ID" value="SFI51044.1"/>
    <property type="molecule type" value="Genomic_DNA"/>
</dbReference>
<accession>A0A1I3ISU7</accession>
<sequence>MSSATASIQKLADRLLASKWHNGVTLCLYDCETGKETHVGAGALSTRSPYFAPALSILVTSAILLQLREEGKIDLDHPFQRYMSFPGQVAELHVKDGIDRTDRITLRHLMSHRSGFGDFFLFKNLARTVHHDFANGVDSAWGFDEVLQRTRSHGAVAAPGVGRRARYADSNFHLLGRVIETVEGKSYADVVRDRVIDRLGLYSTYVYCDPSDHRPLDLMSRSRQIHVPRTMASLQADGGIVTTAREAVTFLRGFFEGYLFDKRILPHLYTWRPIFYPVVFGTGLTQVQPPWWMTIPHRLGYKPKFLLKPVPRMIGNVGIGGSFAYYAPDVRAYVSGTVNQLSDPARAVALAVHAFDTLRYEIRPEQFGVLAQSLPGQSFDMPPSKPACPDRMAASDRTVEFR</sequence>
<evidence type="ECO:0000259" key="1">
    <source>
        <dbReference type="Pfam" id="PF00144"/>
    </source>
</evidence>
<evidence type="ECO:0000313" key="3">
    <source>
        <dbReference type="Proteomes" id="UP000199630"/>
    </source>
</evidence>
<dbReference type="Proteomes" id="UP000199630">
    <property type="component" value="Unassembled WGS sequence"/>
</dbReference>
<dbReference type="AlphaFoldDB" id="A0A1I3ISU7"/>
<dbReference type="InterPro" id="IPR001466">
    <property type="entry name" value="Beta-lactam-related"/>
</dbReference>
<dbReference type="Gene3D" id="3.40.710.10">
    <property type="entry name" value="DD-peptidase/beta-lactamase superfamily"/>
    <property type="match status" value="1"/>
</dbReference>
<dbReference type="SUPFAM" id="SSF56601">
    <property type="entry name" value="beta-lactamase/transpeptidase-like"/>
    <property type="match status" value="1"/>
</dbReference>
<proteinExistence type="predicted"/>
<feature type="domain" description="Beta-lactamase-related" evidence="1">
    <location>
        <begin position="10"/>
        <end position="353"/>
    </location>
</feature>
<dbReference type="RefSeq" id="WP_090055638.1">
    <property type="nucleotide sequence ID" value="NZ_FORH01000001.1"/>
</dbReference>
<organism evidence="2 3">
    <name type="scientific">Celeribacter neptunius</name>
    <dbReference type="NCBI Taxonomy" id="588602"/>
    <lineage>
        <taxon>Bacteria</taxon>
        <taxon>Pseudomonadati</taxon>
        <taxon>Pseudomonadota</taxon>
        <taxon>Alphaproteobacteria</taxon>
        <taxon>Rhodobacterales</taxon>
        <taxon>Roseobacteraceae</taxon>
        <taxon>Celeribacter</taxon>
    </lineage>
</organism>
<dbReference type="Pfam" id="PF00144">
    <property type="entry name" value="Beta-lactamase"/>
    <property type="match status" value="1"/>
</dbReference>
<dbReference type="OrthoDB" id="5377981at2"/>
<dbReference type="PANTHER" id="PTHR46825:SF7">
    <property type="entry name" value="D-ALANYL-D-ALANINE CARBOXYPEPTIDASE"/>
    <property type="match status" value="1"/>
</dbReference>
<gene>
    <name evidence="2" type="ORF">SAMN04487991_0125</name>
</gene>
<protein>
    <submittedName>
        <fullName evidence="2">CubicO group peptidase, beta-lactamase class C family</fullName>
    </submittedName>
</protein>
<dbReference type="InterPro" id="IPR050491">
    <property type="entry name" value="AmpC-like"/>
</dbReference>
<reference evidence="3" key="1">
    <citation type="submission" date="2016-10" db="EMBL/GenBank/DDBJ databases">
        <authorList>
            <person name="Varghese N."/>
            <person name="Submissions S."/>
        </authorList>
    </citation>
    <scope>NUCLEOTIDE SEQUENCE [LARGE SCALE GENOMIC DNA]</scope>
    <source>
        <strain evidence="3">DSM 26471</strain>
    </source>
</reference>
<dbReference type="PANTHER" id="PTHR46825">
    <property type="entry name" value="D-ALANYL-D-ALANINE-CARBOXYPEPTIDASE/ENDOPEPTIDASE AMPH"/>
    <property type="match status" value="1"/>
</dbReference>